<dbReference type="Pfam" id="PF01899">
    <property type="entry name" value="MNHE"/>
    <property type="match status" value="1"/>
</dbReference>
<comment type="similarity">
    <text evidence="2">Belongs to the CPA3 antiporters (TC 2.A.63) subunit E family.</text>
</comment>
<dbReference type="InterPro" id="IPR002758">
    <property type="entry name" value="Cation_antiport_E"/>
</dbReference>
<evidence type="ECO:0000313" key="10">
    <source>
        <dbReference type="Proteomes" id="UP000033608"/>
    </source>
</evidence>
<gene>
    <name evidence="9" type="ORF">SAMN02745223_00293</name>
    <name evidence="8" type="ORF">VW29_15520</name>
</gene>
<reference evidence="8 10" key="1">
    <citation type="submission" date="2015-03" db="EMBL/GenBank/DDBJ databases">
        <authorList>
            <person name="Hassan Y.I."/>
            <person name="Lepp D."/>
            <person name="Zhou T."/>
        </authorList>
    </citation>
    <scope>NUCLEOTIDE SEQUENCE [LARGE SCALE GENOMIC DNA]</scope>
    <source>
        <strain evidence="8 10">DSM 17137</strain>
    </source>
</reference>
<name>A0A0F5LM69_9HYPH</name>
<dbReference type="EMBL" id="FQVC01000001">
    <property type="protein sequence ID" value="SHE40462.1"/>
    <property type="molecule type" value="Genomic_DNA"/>
</dbReference>
<evidence type="ECO:0000256" key="5">
    <source>
        <dbReference type="ARBA" id="ARBA00022989"/>
    </source>
</evidence>
<dbReference type="RefSeq" id="WP_046136191.1">
    <property type="nucleotide sequence ID" value="NZ_FQVC01000001.1"/>
</dbReference>
<keyword evidence="5 7" id="KW-1133">Transmembrane helix</keyword>
<dbReference type="PIRSF" id="PIRSF019239">
    <property type="entry name" value="MrpE"/>
    <property type="match status" value="1"/>
</dbReference>
<dbReference type="Proteomes" id="UP000184533">
    <property type="component" value="Unassembled WGS sequence"/>
</dbReference>
<keyword evidence="3" id="KW-1003">Cell membrane</keyword>
<dbReference type="EMBL" id="LAJF01000092">
    <property type="protein sequence ID" value="KKB82712.1"/>
    <property type="molecule type" value="Genomic_DNA"/>
</dbReference>
<evidence type="ECO:0000256" key="7">
    <source>
        <dbReference type="SAM" id="Phobius"/>
    </source>
</evidence>
<comment type="subcellular location">
    <subcellularLocation>
        <location evidence="1">Cell membrane</location>
        <topology evidence="1">Multi-pass membrane protein</topology>
    </subcellularLocation>
</comment>
<keyword evidence="6 7" id="KW-0472">Membrane</keyword>
<evidence type="ECO:0000256" key="2">
    <source>
        <dbReference type="ARBA" id="ARBA00006228"/>
    </source>
</evidence>
<reference evidence="9 11" key="2">
    <citation type="submission" date="2016-11" db="EMBL/GenBank/DDBJ databases">
        <authorList>
            <person name="Jaros S."/>
            <person name="Januszkiewicz K."/>
            <person name="Wedrychowicz H."/>
        </authorList>
    </citation>
    <scope>NUCLEOTIDE SEQUENCE [LARGE SCALE GENOMIC DNA]</scope>
    <source>
        <strain evidence="9 11">DSM 17137</strain>
    </source>
</reference>
<dbReference type="Proteomes" id="UP000033608">
    <property type="component" value="Unassembled WGS sequence"/>
</dbReference>
<dbReference type="OrthoDB" id="9807187at2"/>
<dbReference type="PANTHER" id="PTHR34584">
    <property type="entry name" value="NA(+)/H(+) ANTIPORTER SUBUNIT E1"/>
    <property type="match status" value="1"/>
</dbReference>
<sequence>MNLLLLTIVLALIWAAISGSFSGLNLLLGTAIAIVALYLLRDFVTKPRALRQLRRIASLALLFVYELVVSAIRVAIVVLTPNLRAALRPAIVAVPLTVKSDAEITLLANLITLTPGTLSIDVSKDRSVLYVHVLTLSTREALIADIATGFEAKVKAVFA</sequence>
<feature type="transmembrane region" description="Helical" evidence="7">
    <location>
        <begin position="25"/>
        <end position="44"/>
    </location>
</feature>
<evidence type="ECO:0000313" key="8">
    <source>
        <dbReference type="EMBL" id="KKB82712.1"/>
    </source>
</evidence>
<proteinExistence type="inferred from homology"/>
<organism evidence="8 10">
    <name type="scientific">Devosia limi DSM 17137</name>
    <dbReference type="NCBI Taxonomy" id="1121477"/>
    <lineage>
        <taxon>Bacteria</taxon>
        <taxon>Pseudomonadati</taxon>
        <taxon>Pseudomonadota</taxon>
        <taxon>Alphaproteobacteria</taxon>
        <taxon>Hyphomicrobiales</taxon>
        <taxon>Devosiaceae</taxon>
        <taxon>Devosia</taxon>
    </lineage>
</organism>
<feature type="transmembrane region" description="Helical" evidence="7">
    <location>
        <begin position="56"/>
        <end position="79"/>
    </location>
</feature>
<evidence type="ECO:0000313" key="11">
    <source>
        <dbReference type="Proteomes" id="UP000184533"/>
    </source>
</evidence>
<keyword evidence="10" id="KW-1185">Reference proteome</keyword>
<dbReference type="AlphaFoldDB" id="A0A0F5LM69"/>
<dbReference type="GO" id="GO:0008324">
    <property type="term" value="F:monoatomic cation transmembrane transporter activity"/>
    <property type="evidence" value="ECO:0007669"/>
    <property type="project" value="InterPro"/>
</dbReference>
<protein>
    <submittedName>
        <fullName evidence="8">Cation:proton antiporter</fullName>
    </submittedName>
    <submittedName>
        <fullName evidence="9">Multicomponent Na+:H+ antiporter subunit E</fullName>
    </submittedName>
</protein>
<evidence type="ECO:0000256" key="6">
    <source>
        <dbReference type="ARBA" id="ARBA00023136"/>
    </source>
</evidence>
<keyword evidence="4 7" id="KW-0812">Transmembrane</keyword>
<evidence type="ECO:0000256" key="4">
    <source>
        <dbReference type="ARBA" id="ARBA00022692"/>
    </source>
</evidence>
<evidence type="ECO:0000256" key="1">
    <source>
        <dbReference type="ARBA" id="ARBA00004651"/>
    </source>
</evidence>
<dbReference type="STRING" id="1121477.SAMN02745223_00293"/>
<dbReference type="PATRIC" id="fig|1121477.3.peg.4276"/>
<evidence type="ECO:0000313" key="9">
    <source>
        <dbReference type="EMBL" id="SHE40462.1"/>
    </source>
</evidence>
<dbReference type="GO" id="GO:0005886">
    <property type="term" value="C:plasma membrane"/>
    <property type="evidence" value="ECO:0007669"/>
    <property type="project" value="UniProtKB-SubCell"/>
</dbReference>
<evidence type="ECO:0000256" key="3">
    <source>
        <dbReference type="ARBA" id="ARBA00022475"/>
    </source>
</evidence>
<dbReference type="PANTHER" id="PTHR34584:SF1">
    <property type="entry name" value="NA(+)_H(+) ANTIPORTER SUBUNIT E1"/>
    <property type="match status" value="1"/>
</dbReference>
<accession>A0A0F5LM69</accession>